<dbReference type="PRINTS" id="PR00111">
    <property type="entry name" value="ABHYDROLASE"/>
</dbReference>
<protein>
    <submittedName>
        <fullName evidence="2">Alpha/beta fold hydrolase</fullName>
    </submittedName>
</protein>
<keyword evidence="3" id="KW-1185">Reference proteome</keyword>
<dbReference type="SUPFAM" id="SSF53474">
    <property type="entry name" value="alpha/beta-Hydrolases"/>
    <property type="match status" value="1"/>
</dbReference>
<dbReference type="InterPro" id="IPR050266">
    <property type="entry name" value="AB_hydrolase_sf"/>
</dbReference>
<dbReference type="GO" id="GO:0016787">
    <property type="term" value="F:hydrolase activity"/>
    <property type="evidence" value="ECO:0007669"/>
    <property type="project" value="UniProtKB-KW"/>
</dbReference>
<dbReference type="InterPro" id="IPR029058">
    <property type="entry name" value="AB_hydrolase_fold"/>
</dbReference>
<dbReference type="Proteomes" id="UP001500967">
    <property type="component" value="Unassembled WGS sequence"/>
</dbReference>
<accession>A0ABN0U9A5</accession>
<keyword evidence="2" id="KW-0378">Hydrolase</keyword>
<comment type="caution">
    <text evidence="2">The sequence shown here is derived from an EMBL/GenBank/DDBJ whole genome shotgun (WGS) entry which is preliminary data.</text>
</comment>
<evidence type="ECO:0000313" key="2">
    <source>
        <dbReference type="EMBL" id="GAA0242988.1"/>
    </source>
</evidence>
<feature type="domain" description="AB hydrolase-1" evidence="1">
    <location>
        <begin position="42"/>
        <end position="262"/>
    </location>
</feature>
<dbReference type="PANTHER" id="PTHR43798">
    <property type="entry name" value="MONOACYLGLYCEROL LIPASE"/>
    <property type="match status" value="1"/>
</dbReference>
<dbReference type="InterPro" id="IPR000073">
    <property type="entry name" value="AB_hydrolase_1"/>
</dbReference>
<organism evidence="2 3">
    <name type="scientific">Cryptosporangium japonicum</name>
    <dbReference type="NCBI Taxonomy" id="80872"/>
    <lineage>
        <taxon>Bacteria</taxon>
        <taxon>Bacillati</taxon>
        <taxon>Actinomycetota</taxon>
        <taxon>Actinomycetes</taxon>
        <taxon>Cryptosporangiales</taxon>
        <taxon>Cryptosporangiaceae</taxon>
        <taxon>Cryptosporangium</taxon>
    </lineage>
</organism>
<dbReference type="RefSeq" id="WP_344649483.1">
    <property type="nucleotide sequence ID" value="NZ_BAAAGX010000011.1"/>
</dbReference>
<name>A0ABN0U9A5_9ACTN</name>
<dbReference type="PANTHER" id="PTHR43798:SF33">
    <property type="entry name" value="HYDROLASE, PUTATIVE (AFU_ORTHOLOGUE AFUA_2G14860)-RELATED"/>
    <property type="match status" value="1"/>
</dbReference>
<dbReference type="Pfam" id="PF12697">
    <property type="entry name" value="Abhydrolase_6"/>
    <property type="match status" value="1"/>
</dbReference>
<proteinExistence type="predicted"/>
<sequence length="270" mass="29421">MTDFQSAYDAVLSQWPAGTEALDRPTPVGRTRVHVAGRGRPLVLLHGGGATSTAWFALASALAGEFRVSAPDLVGDAGRSERTALRTPADLHAWLDAVLDGLDRPILGGHSYGGWIALTYALAHPDRVDRLVLLEPSSCFAPMAPGYLLRGLPVLLGNTPRRQQRLFDWETGGRAVDPAWMALMRASTTERWHRPVLPRRPRPEQLRVFDRPTLVVTGGRSRSQDPVRVARTATALLPDVTVRTLARASHQTIPTEDADELAGHIRAFTG</sequence>
<evidence type="ECO:0000259" key="1">
    <source>
        <dbReference type="Pfam" id="PF12697"/>
    </source>
</evidence>
<gene>
    <name evidence="2" type="ORF">GCM10009539_30520</name>
</gene>
<evidence type="ECO:0000313" key="3">
    <source>
        <dbReference type="Proteomes" id="UP001500967"/>
    </source>
</evidence>
<dbReference type="Gene3D" id="3.40.50.1820">
    <property type="entry name" value="alpha/beta hydrolase"/>
    <property type="match status" value="1"/>
</dbReference>
<reference evidence="2 3" key="1">
    <citation type="journal article" date="2019" name="Int. J. Syst. Evol. Microbiol.">
        <title>The Global Catalogue of Microorganisms (GCM) 10K type strain sequencing project: providing services to taxonomists for standard genome sequencing and annotation.</title>
        <authorList>
            <consortium name="The Broad Institute Genomics Platform"/>
            <consortium name="The Broad Institute Genome Sequencing Center for Infectious Disease"/>
            <person name="Wu L."/>
            <person name="Ma J."/>
        </authorList>
    </citation>
    <scope>NUCLEOTIDE SEQUENCE [LARGE SCALE GENOMIC DNA]</scope>
    <source>
        <strain evidence="2 3">JCM 10425</strain>
    </source>
</reference>
<dbReference type="EMBL" id="BAAAGX010000011">
    <property type="protein sequence ID" value="GAA0242988.1"/>
    <property type="molecule type" value="Genomic_DNA"/>
</dbReference>